<evidence type="ECO:0000256" key="15">
    <source>
        <dbReference type="SAM" id="Phobius"/>
    </source>
</evidence>
<keyword evidence="9" id="KW-0418">Kinase</keyword>
<dbReference type="Pfam" id="PF13188">
    <property type="entry name" value="PAS_8"/>
    <property type="match status" value="1"/>
</dbReference>
<keyword evidence="8" id="KW-0547">Nucleotide-binding</keyword>
<dbReference type="GO" id="GO:0005524">
    <property type="term" value="F:ATP binding"/>
    <property type="evidence" value="ECO:0007669"/>
    <property type="project" value="UniProtKB-KW"/>
</dbReference>
<dbReference type="InterPro" id="IPR039506">
    <property type="entry name" value="SPOB_a"/>
</dbReference>
<dbReference type="InterPro" id="IPR033463">
    <property type="entry name" value="sCache_3"/>
</dbReference>
<dbReference type="PANTHER" id="PTHR43547:SF10">
    <property type="entry name" value="SENSOR HISTIDINE KINASE DCUS"/>
    <property type="match status" value="1"/>
</dbReference>
<dbReference type="PRINTS" id="PR00344">
    <property type="entry name" value="BCTRLSENSOR"/>
</dbReference>
<feature type="compositionally biased region" description="Basic and acidic residues" evidence="14">
    <location>
        <begin position="535"/>
        <end position="554"/>
    </location>
</feature>
<dbReference type="Gene3D" id="3.30.565.10">
    <property type="entry name" value="Histidine kinase-like ATPase, C-terminal domain"/>
    <property type="match status" value="1"/>
</dbReference>
<protein>
    <recommendedName>
        <fullName evidence="3">histidine kinase</fullName>
        <ecNumber evidence="3">2.7.13.3</ecNumber>
    </recommendedName>
</protein>
<dbReference type="Proteomes" id="UP001597493">
    <property type="component" value="Unassembled WGS sequence"/>
</dbReference>
<dbReference type="InterPro" id="IPR003594">
    <property type="entry name" value="HATPase_dom"/>
</dbReference>
<name>A0ABW5QVM8_9BACL</name>
<comment type="caution">
    <text evidence="17">The sequence shown here is derived from an EMBL/GenBank/DDBJ whole genome shotgun (WGS) entry which is preliminary data.</text>
</comment>
<dbReference type="PROSITE" id="PS50109">
    <property type="entry name" value="HIS_KIN"/>
    <property type="match status" value="1"/>
</dbReference>
<evidence type="ECO:0000256" key="12">
    <source>
        <dbReference type="ARBA" id="ARBA00023012"/>
    </source>
</evidence>
<evidence type="ECO:0000256" key="3">
    <source>
        <dbReference type="ARBA" id="ARBA00012438"/>
    </source>
</evidence>
<evidence type="ECO:0000256" key="5">
    <source>
        <dbReference type="ARBA" id="ARBA00022553"/>
    </source>
</evidence>
<evidence type="ECO:0000256" key="14">
    <source>
        <dbReference type="SAM" id="MobiDB-lite"/>
    </source>
</evidence>
<feature type="domain" description="Histidine kinase" evidence="16">
    <location>
        <begin position="336"/>
        <end position="531"/>
    </location>
</feature>
<dbReference type="Pfam" id="PF17203">
    <property type="entry name" value="sCache_3_2"/>
    <property type="match status" value="1"/>
</dbReference>
<dbReference type="InterPro" id="IPR004358">
    <property type="entry name" value="Sig_transdc_His_kin-like_C"/>
</dbReference>
<evidence type="ECO:0000256" key="9">
    <source>
        <dbReference type="ARBA" id="ARBA00022777"/>
    </source>
</evidence>
<evidence type="ECO:0000256" key="1">
    <source>
        <dbReference type="ARBA" id="ARBA00000085"/>
    </source>
</evidence>
<dbReference type="InterPro" id="IPR036890">
    <property type="entry name" value="HATPase_C_sf"/>
</dbReference>
<dbReference type="InterPro" id="IPR005467">
    <property type="entry name" value="His_kinase_dom"/>
</dbReference>
<evidence type="ECO:0000256" key="8">
    <source>
        <dbReference type="ARBA" id="ARBA00022741"/>
    </source>
</evidence>
<evidence type="ECO:0000256" key="7">
    <source>
        <dbReference type="ARBA" id="ARBA00022692"/>
    </source>
</evidence>
<keyword evidence="18" id="KW-1185">Reference proteome</keyword>
<evidence type="ECO:0000256" key="11">
    <source>
        <dbReference type="ARBA" id="ARBA00022989"/>
    </source>
</evidence>
<dbReference type="RefSeq" id="WP_379271598.1">
    <property type="nucleotide sequence ID" value="NZ_JBHUGT010000022.1"/>
</dbReference>
<evidence type="ECO:0000256" key="13">
    <source>
        <dbReference type="ARBA" id="ARBA00023136"/>
    </source>
</evidence>
<dbReference type="Gene3D" id="1.10.287.130">
    <property type="match status" value="1"/>
</dbReference>
<keyword evidence="12" id="KW-0902">Two-component regulatory system</keyword>
<comment type="subcellular location">
    <subcellularLocation>
        <location evidence="2">Cell membrane</location>
        <topology evidence="2">Multi-pass membrane protein</topology>
    </subcellularLocation>
</comment>
<keyword evidence="6" id="KW-0808">Transferase</keyword>
<dbReference type="SUPFAM" id="SSF55890">
    <property type="entry name" value="Sporulation response regulatory protein Spo0B"/>
    <property type="match status" value="1"/>
</dbReference>
<comment type="catalytic activity">
    <reaction evidence="1">
        <text>ATP + protein L-histidine = ADP + protein N-phospho-L-histidine.</text>
        <dbReference type="EC" id="2.7.13.3"/>
    </reaction>
</comment>
<evidence type="ECO:0000256" key="4">
    <source>
        <dbReference type="ARBA" id="ARBA00022475"/>
    </source>
</evidence>
<dbReference type="EMBL" id="JBHUMY010000007">
    <property type="protein sequence ID" value="MFD2660389.1"/>
    <property type="molecule type" value="Genomic_DNA"/>
</dbReference>
<dbReference type="Pfam" id="PF14689">
    <property type="entry name" value="SPOB_a"/>
    <property type="match status" value="1"/>
</dbReference>
<dbReference type="InterPro" id="IPR016120">
    <property type="entry name" value="Sig_transdc_His_kin_SpoOB"/>
</dbReference>
<dbReference type="SMART" id="SM00387">
    <property type="entry name" value="HATPase_c"/>
    <property type="match status" value="1"/>
</dbReference>
<reference evidence="18" key="1">
    <citation type="journal article" date="2019" name="Int. J. Syst. Evol. Microbiol.">
        <title>The Global Catalogue of Microorganisms (GCM) 10K type strain sequencing project: providing services to taxonomists for standard genome sequencing and annotation.</title>
        <authorList>
            <consortium name="The Broad Institute Genomics Platform"/>
            <consortium name="The Broad Institute Genome Sequencing Center for Infectious Disease"/>
            <person name="Wu L."/>
            <person name="Ma J."/>
        </authorList>
    </citation>
    <scope>NUCLEOTIDE SEQUENCE [LARGE SCALE GENOMIC DNA]</scope>
    <source>
        <strain evidence="18">TISTR 1827</strain>
    </source>
</reference>
<evidence type="ECO:0000256" key="10">
    <source>
        <dbReference type="ARBA" id="ARBA00022840"/>
    </source>
</evidence>
<evidence type="ECO:0000256" key="2">
    <source>
        <dbReference type="ARBA" id="ARBA00004651"/>
    </source>
</evidence>
<proteinExistence type="predicted"/>
<feature type="region of interest" description="Disordered" evidence="14">
    <location>
        <begin position="532"/>
        <end position="554"/>
    </location>
</feature>
<keyword evidence="13 15" id="KW-0472">Membrane</keyword>
<evidence type="ECO:0000256" key="6">
    <source>
        <dbReference type="ARBA" id="ARBA00022679"/>
    </source>
</evidence>
<evidence type="ECO:0000313" key="17">
    <source>
        <dbReference type="EMBL" id="MFD2660389.1"/>
    </source>
</evidence>
<dbReference type="SUPFAM" id="SSF103190">
    <property type="entry name" value="Sensory domain-like"/>
    <property type="match status" value="1"/>
</dbReference>
<keyword evidence="11 15" id="KW-1133">Transmembrane helix</keyword>
<dbReference type="EC" id="2.7.13.3" evidence="3"/>
<dbReference type="InterPro" id="IPR000014">
    <property type="entry name" value="PAS"/>
</dbReference>
<evidence type="ECO:0000259" key="16">
    <source>
        <dbReference type="PROSITE" id="PS50109"/>
    </source>
</evidence>
<dbReference type="Pfam" id="PF02518">
    <property type="entry name" value="HATPase_c"/>
    <property type="match status" value="1"/>
</dbReference>
<sequence length="554" mass="60420">MRQTRKLRISLFTQIALLISVAVFASLCLFWSVFSLTVDQLLARYIGQQALTVAKMTAQDPRIAAAFEAPDPSAVIQPIAEAIRKETGASYVVVGNKEGIRYSHPDPARIGKKMEGGDNAPVLKGESIISEAVGSLGPSLRGKTPVRNGEGEIVGIVSVGFLVQTVHDLGRSYQSSLYGVAILLVVLGCAGAYLIARRVKTLILGLEPEQISFLYRQREAAFESIRDAIVAVDMQQQVINMNKRARELLGPQRVTVGSKLSNPNLQTVTREALESRQGVQQGRVFLGGRLYALTAMPIIQGGEAIGVVFTIYTVSEIERLTDEFSKIKAFSDNMRAQNHEYLNKLNTIYGLLALRHYDKAMELITDEVKERQDVIAFLVASVKDPLIAACLLGKINRAKELKAGLVIDPDSRLLELPEHVEAKSLVTIIGNIIDNGLEAALELRSHEAEVRVSFTDFGNDIIFDIEDNGPGIPQDKTGAIFADGYSSKKGGSRGLGLALVKHELEALRGAIYIDKSHTGGARFTVVIPKYPSQSHQKEGIHHESISDYGHDRGG</sequence>
<keyword evidence="10 17" id="KW-0067">ATP-binding</keyword>
<keyword evidence="4" id="KW-1003">Cell membrane</keyword>
<accession>A0ABW5QVM8</accession>
<evidence type="ECO:0000313" key="18">
    <source>
        <dbReference type="Proteomes" id="UP001597493"/>
    </source>
</evidence>
<dbReference type="Gene3D" id="3.30.450.20">
    <property type="entry name" value="PAS domain"/>
    <property type="match status" value="2"/>
</dbReference>
<feature type="transmembrane region" description="Helical" evidence="15">
    <location>
        <begin position="12"/>
        <end position="34"/>
    </location>
</feature>
<gene>
    <name evidence="17" type="ORF">ACFSW5_08890</name>
</gene>
<dbReference type="PANTHER" id="PTHR43547">
    <property type="entry name" value="TWO-COMPONENT HISTIDINE KINASE"/>
    <property type="match status" value="1"/>
</dbReference>
<dbReference type="SUPFAM" id="SSF55874">
    <property type="entry name" value="ATPase domain of HSP90 chaperone/DNA topoisomerase II/histidine kinase"/>
    <property type="match status" value="1"/>
</dbReference>
<feature type="transmembrane region" description="Helical" evidence="15">
    <location>
        <begin position="177"/>
        <end position="196"/>
    </location>
</feature>
<keyword evidence="5" id="KW-0597">Phosphoprotein</keyword>
<keyword evidence="7 15" id="KW-0812">Transmembrane</keyword>
<organism evidence="17 18">
    <name type="scientific">Paenibacillus thailandensis</name>
    <dbReference type="NCBI Taxonomy" id="393250"/>
    <lineage>
        <taxon>Bacteria</taxon>
        <taxon>Bacillati</taxon>
        <taxon>Bacillota</taxon>
        <taxon>Bacilli</taxon>
        <taxon>Bacillales</taxon>
        <taxon>Paenibacillaceae</taxon>
        <taxon>Paenibacillus</taxon>
    </lineage>
</organism>
<dbReference type="InterPro" id="IPR029151">
    <property type="entry name" value="Sensor-like_sf"/>
</dbReference>